<gene>
    <name evidence="2" type="ORF">LADA_0G16666G</name>
</gene>
<feature type="compositionally biased region" description="Low complexity" evidence="1">
    <location>
        <begin position="805"/>
        <end position="825"/>
    </location>
</feature>
<proteinExistence type="predicted"/>
<feature type="region of interest" description="Disordered" evidence="1">
    <location>
        <begin position="44"/>
        <end position="65"/>
    </location>
</feature>
<feature type="compositionally biased region" description="Polar residues" evidence="1">
    <location>
        <begin position="739"/>
        <end position="770"/>
    </location>
</feature>
<dbReference type="EMBL" id="LT598457">
    <property type="protein sequence ID" value="SCU95642.1"/>
    <property type="molecule type" value="Genomic_DNA"/>
</dbReference>
<feature type="compositionally biased region" description="Polar residues" evidence="1">
    <location>
        <begin position="783"/>
        <end position="801"/>
    </location>
</feature>
<dbReference type="InterPro" id="IPR001389">
    <property type="entry name" value="Flocculin"/>
</dbReference>
<keyword evidence="3" id="KW-1185">Reference proteome</keyword>
<evidence type="ECO:0000313" key="2">
    <source>
        <dbReference type="EMBL" id="SCU95642.1"/>
    </source>
</evidence>
<dbReference type="Pfam" id="PF00624">
    <property type="entry name" value="Flocculin"/>
    <property type="match status" value="4"/>
</dbReference>
<dbReference type="STRING" id="1266660.A0A1G4JX27"/>
<sequence length="1039" mass="107142">MSPWSGSETSTFLTSLATSTGTDGKETVETVYYVHIPLKTLESSGRAKTSEQLTHSKDSSASIGSTQIGNITTQSFSSLEGSKAIISDSGLQISSQSQSATLTESNSDSLGLNGTATSQGGTTVSLGSTVVYSSWTGTFISTYSTENMVFKGSDGKLTEQAVYYVLTPTPASLPSGSRSPSSSHFESTATSQLSLDHSIPGQTQPDSYSSIVLSSSRSTATPLSSKISTLSEVPSGGNFTEESSRSVISSEHLGSSEATSPIIIVASAWTGTVTTTYSTLTTSTRGADGKITEEAIFYILTPIVPSSLSLSGSFETSSESDTLTASLNTPSSSQSLSRSIDSSEQLSEASCNSNCLLSSQSLLSTATIALSEPTASTQDWYNTDISMSTPPSTLSVTNGGSIAGNATQSVPSESVSSSSEDTVLAPAITAGTLGWTGSVTITSTSSSLFTGSDGKYTEQNEYYILTPLLGSKSANILTTGSAFSSLSFETDKSLSTAASISNTLSSGRNAQTYSTYIYKPSSLPSSGSFVYYSNSSSSLPISATNSRPVRSGDSIFSSQNLATESSESMYSLPSGYSTLPGSSSSSIFLAGITSTSKSTGMKSNVPITSISSSYYNTAGGLSKSDNNYKPSSSSSSGFQSRDTGSIGEYASSVLPVSAKYSSTSGFSSTSIEKSFVSDITSILTQNSKTGTLGPSITSFYSSFYGSTAAFHSVSDAVSSVYASSGTFTTWSKIFYSEEATPSSGPNVMHTTSVSYTRSPSAKNSADNIVTKSDAKRGTKERSGTLTSAPVSTASSVGPNGRTTDTDASLLLTSTKSSSGKPSSYDHSTDGQGSSLAQVDVSISSKSTVISTLTVAATKQEKPSASRNDQQGLKNTETTTSAGMPMQRTEDSAHTAQISSSISNTENAQDSATFKTSSVSRQSSGISTASATTILGPTDTRIHNEVTGLSNSPVSSTGLVNEVDSNASPNKNDAGAQSSIFTPNNVSGPQATDSLESSGKFTGSLVSYFSQAAEPSILTYEGRANKLNFGLIFALPWALL</sequence>
<evidence type="ECO:0000256" key="1">
    <source>
        <dbReference type="SAM" id="MobiDB-lite"/>
    </source>
</evidence>
<feature type="compositionally biased region" description="Polar residues" evidence="1">
    <location>
        <begin position="188"/>
        <end position="206"/>
    </location>
</feature>
<feature type="region of interest" description="Disordered" evidence="1">
    <location>
        <begin position="857"/>
        <end position="994"/>
    </location>
</feature>
<name>A0A1G4JX27_9SACH</name>
<feature type="compositionally biased region" description="Polar residues" evidence="1">
    <location>
        <begin position="893"/>
        <end position="921"/>
    </location>
</feature>
<feature type="compositionally biased region" description="Polar residues" evidence="1">
    <location>
        <begin position="226"/>
        <end position="252"/>
    </location>
</feature>
<feature type="region of interest" description="Disordered" evidence="1">
    <location>
        <begin position="173"/>
        <end position="211"/>
    </location>
</feature>
<dbReference type="Proteomes" id="UP000190274">
    <property type="component" value="Chromosome G"/>
</dbReference>
<feature type="region of interest" description="Disordered" evidence="1">
    <location>
        <begin position="321"/>
        <end position="340"/>
    </location>
</feature>
<feature type="compositionally biased region" description="Low complexity" evidence="1">
    <location>
        <begin position="173"/>
        <end position="187"/>
    </location>
</feature>
<organism evidence="2 3">
    <name type="scientific">Lachancea dasiensis</name>
    <dbReference type="NCBI Taxonomy" id="1072105"/>
    <lineage>
        <taxon>Eukaryota</taxon>
        <taxon>Fungi</taxon>
        <taxon>Dikarya</taxon>
        <taxon>Ascomycota</taxon>
        <taxon>Saccharomycotina</taxon>
        <taxon>Saccharomycetes</taxon>
        <taxon>Saccharomycetales</taxon>
        <taxon>Saccharomycetaceae</taxon>
        <taxon>Lachancea</taxon>
    </lineage>
</organism>
<evidence type="ECO:0000313" key="3">
    <source>
        <dbReference type="Proteomes" id="UP000190274"/>
    </source>
</evidence>
<dbReference type="AlphaFoldDB" id="A0A1G4JX27"/>
<feature type="compositionally biased region" description="Low complexity" evidence="1">
    <location>
        <begin position="922"/>
        <end position="933"/>
    </location>
</feature>
<feature type="compositionally biased region" description="Basic and acidic residues" evidence="1">
    <location>
        <begin position="772"/>
        <end position="782"/>
    </location>
</feature>
<reference evidence="3" key="1">
    <citation type="submission" date="2016-03" db="EMBL/GenBank/DDBJ databases">
        <authorList>
            <person name="Devillers H."/>
        </authorList>
    </citation>
    <scope>NUCLEOTIDE SEQUENCE [LARGE SCALE GENOMIC DNA]</scope>
</reference>
<accession>A0A1G4JX27</accession>
<protein>
    <submittedName>
        <fullName evidence="2">LADA_0G16666g1_1</fullName>
    </submittedName>
</protein>
<dbReference type="GO" id="GO:0000128">
    <property type="term" value="P:flocculation"/>
    <property type="evidence" value="ECO:0007669"/>
    <property type="project" value="InterPro"/>
</dbReference>
<feature type="compositionally biased region" description="Polar residues" evidence="1">
    <location>
        <begin position="946"/>
        <end position="994"/>
    </location>
</feature>
<feature type="region of interest" description="Disordered" evidence="1">
    <location>
        <begin position="97"/>
        <end position="118"/>
    </location>
</feature>
<feature type="compositionally biased region" description="Polar residues" evidence="1">
    <location>
        <begin position="864"/>
        <end position="881"/>
    </location>
</feature>
<feature type="region of interest" description="Disordered" evidence="1">
    <location>
        <begin position="739"/>
        <end position="835"/>
    </location>
</feature>
<feature type="region of interest" description="Disordered" evidence="1">
    <location>
        <begin position="224"/>
        <end position="252"/>
    </location>
</feature>